<dbReference type="RefSeq" id="WP_202656137.1">
    <property type="nucleotide sequence ID" value="NZ_JAESWB010000371.1"/>
</dbReference>
<dbReference type="SUPFAM" id="SSF88713">
    <property type="entry name" value="Glycoside hydrolase/deacetylase"/>
    <property type="match status" value="1"/>
</dbReference>
<dbReference type="Pfam" id="PF01522">
    <property type="entry name" value="Polysacc_deac_1"/>
    <property type="match status" value="1"/>
</dbReference>
<dbReference type="CDD" id="cd10944">
    <property type="entry name" value="CE4_SmPgdA_like"/>
    <property type="match status" value="1"/>
</dbReference>
<feature type="region of interest" description="Disordered" evidence="1">
    <location>
        <begin position="48"/>
        <end position="139"/>
    </location>
</feature>
<accession>A0ABS1TV24</accession>
<feature type="domain" description="NodB homology" evidence="3">
    <location>
        <begin position="144"/>
        <end position="328"/>
    </location>
</feature>
<evidence type="ECO:0000256" key="1">
    <source>
        <dbReference type="SAM" id="MobiDB-lite"/>
    </source>
</evidence>
<keyword evidence="2" id="KW-1133">Transmembrane helix</keyword>
<feature type="transmembrane region" description="Helical" evidence="2">
    <location>
        <begin position="12"/>
        <end position="33"/>
    </location>
</feature>
<keyword evidence="2" id="KW-0472">Membrane</keyword>
<evidence type="ECO:0000313" key="4">
    <source>
        <dbReference type="EMBL" id="MBL4954904.1"/>
    </source>
</evidence>
<sequence>MNEKFRRIWSIWSLSLIIVIGVVFAGISITNYFQANAASKPMNQPKTEIAEHPVMKKAKPDVSKQKIRDERQDKEWIPKQQDQALARENVKEIRKVPSKTTQDTAAAPSATKDKATPPPVKKESKTIVSEHKVNKSGRDEPKNKVVYLTFDDGPSPFSGDIIELLDKHHFKATFFMIDGNIRRFPEAAKLMVKSGEAVGLHSVSHDVKRFYASVHSVLGELEQNRNTLKEISGVDSYLIRTPYGSVPRMTPEYRKAVIEKGYSMWDWNIDSKDWYFKDGRYVTSVIEQLRRIEHHQEPIVILLHERKETLANLPKLLDFLTKNGYKSHAINSSMTPFQFKQK</sequence>
<name>A0ABS1TV24_9BACI</name>
<dbReference type="PANTHER" id="PTHR10587">
    <property type="entry name" value="GLYCOSYL TRANSFERASE-RELATED"/>
    <property type="match status" value="1"/>
</dbReference>
<dbReference type="EMBL" id="JAESWB010000371">
    <property type="protein sequence ID" value="MBL4954904.1"/>
    <property type="molecule type" value="Genomic_DNA"/>
</dbReference>
<protein>
    <submittedName>
        <fullName evidence="4">Polysaccharide deacetylase</fullName>
    </submittedName>
</protein>
<feature type="compositionally biased region" description="Basic and acidic residues" evidence="1">
    <location>
        <begin position="111"/>
        <end position="139"/>
    </location>
</feature>
<dbReference type="Gene3D" id="3.20.20.370">
    <property type="entry name" value="Glycoside hydrolase/deacetylase"/>
    <property type="match status" value="1"/>
</dbReference>
<reference evidence="4 5" key="1">
    <citation type="submission" date="2021-01" db="EMBL/GenBank/DDBJ databases">
        <title>Genome public.</title>
        <authorList>
            <person name="Liu C."/>
            <person name="Sun Q."/>
        </authorList>
    </citation>
    <scope>NUCLEOTIDE SEQUENCE [LARGE SCALE GENOMIC DNA]</scope>
    <source>
        <strain evidence="4 5">YIM B02564</strain>
    </source>
</reference>
<comment type="caution">
    <text evidence="4">The sequence shown here is derived from an EMBL/GenBank/DDBJ whole genome shotgun (WGS) entry which is preliminary data.</text>
</comment>
<dbReference type="PANTHER" id="PTHR10587:SF125">
    <property type="entry name" value="POLYSACCHARIDE DEACETYLASE YHEN-RELATED"/>
    <property type="match status" value="1"/>
</dbReference>
<evidence type="ECO:0000256" key="2">
    <source>
        <dbReference type="SAM" id="Phobius"/>
    </source>
</evidence>
<dbReference type="InterPro" id="IPR050248">
    <property type="entry name" value="Polysacc_deacetylase_ArnD"/>
</dbReference>
<keyword evidence="5" id="KW-1185">Reference proteome</keyword>
<proteinExistence type="predicted"/>
<dbReference type="InterPro" id="IPR011330">
    <property type="entry name" value="Glyco_hydro/deAcase_b/a-brl"/>
</dbReference>
<dbReference type="Proteomes" id="UP000623967">
    <property type="component" value="Unassembled WGS sequence"/>
</dbReference>
<dbReference type="PROSITE" id="PS51677">
    <property type="entry name" value="NODB"/>
    <property type="match status" value="1"/>
</dbReference>
<feature type="compositionally biased region" description="Basic and acidic residues" evidence="1">
    <location>
        <begin position="48"/>
        <end position="77"/>
    </location>
</feature>
<evidence type="ECO:0000313" key="5">
    <source>
        <dbReference type="Proteomes" id="UP000623967"/>
    </source>
</evidence>
<keyword evidence="2" id="KW-0812">Transmembrane</keyword>
<gene>
    <name evidence="4" type="ORF">JK635_22350</name>
</gene>
<evidence type="ECO:0000259" key="3">
    <source>
        <dbReference type="PROSITE" id="PS51677"/>
    </source>
</evidence>
<organism evidence="4 5">
    <name type="scientific">Neobacillus paridis</name>
    <dbReference type="NCBI Taxonomy" id="2803862"/>
    <lineage>
        <taxon>Bacteria</taxon>
        <taxon>Bacillati</taxon>
        <taxon>Bacillota</taxon>
        <taxon>Bacilli</taxon>
        <taxon>Bacillales</taxon>
        <taxon>Bacillaceae</taxon>
        <taxon>Neobacillus</taxon>
    </lineage>
</organism>
<dbReference type="InterPro" id="IPR002509">
    <property type="entry name" value="NODB_dom"/>
</dbReference>